<sequence>MPPNDTTARSEVNNYLKTLVNVYQNTNDNTTYLIIAGDFNAIVDKYMDKLHVTKNWSANTKILDFLNNNGFIDTFREANPDLRKFTWSNNVNVTRIDYIWLSPNWCNELLHSTIIDAQMCTSSDHNIVTCIVNTSDIIRNHKKSTCARKNNERIIFDYADMNKEKWDKYKLNTHDCFKDPELWKILDQPQHDIQDLNRIWSIIKEHMLKCATSSIPNKKIRMGANMSKKKADLLIPKHLQDCYGRLIQDNTTDNSIKLITEPEEILEKCIKHYPDLQKKRLHKFDTISEEWSDIYELIGSINDDIYKDIMEQPTVDEWFATLKECNDSSAPGLSNIGYKLIKKAGDKAQDCFRRLAEITYQNAIFPEEWTTSQIFPIPKLKEWKYWLNNTRPILLIECLRKLTVKIITKRLSACLLQHDVLKGPNFAGLSGGSTNTPIHVINNIIEDVHASKKELWICLHGYGEGFQFCWNDPAGDGIDQGETISPLIWRIFYDPLLTRIHQDKNLGYKLNTNWPTIDFHNVIASETTLKASCIAYADDTAWIASNKDEITKIISISNSFFELNDITINREKSELLVWNTPKGTTNEINMGTELTLIKANPPLKDARYLGIYIRSRAGQSHVIKRAQQEITSITNALRYKKVTASQIAYVNNVVLMARLEYRLKTTLVSENQCQTIHNRMITLLKTKMRIIRSTNNNIFMHQNIVGLVPLSQHLHTAQYSEFIIRINSQDWDGISTRIMLRNAQLRIGVQGCILVDHTELILKINLQNNFNFNLLKSFKDQMFSFRPTDLTAWNLTTQHQHTIISILHTSVDVGHTNFRKLEQSRIKAIESFIKRPAELLDINFLDHITHNNGVDMLFWTQIKKIFGKNPKGPIPNFFKYLEEIAINQNSNGQRTLIEQYQATNIPTNKIVSLTPSPPSRDGRRKEWIITRDRDEYQFGKILKKNLTRFSYQHWIRQDNNNLITQCAGCSTNSTHIEDDPVCVKKEKYHKSTIIDVKRSTNNYQDTSTFEILTPVDLIRTRIITKPSLYENESLLYHWIS</sequence>
<organism evidence="2 3">
    <name type="scientific">Rhizophagus irregularis (strain DAOM 197198w)</name>
    <name type="common">Glomus intraradices</name>
    <dbReference type="NCBI Taxonomy" id="1432141"/>
    <lineage>
        <taxon>Eukaryota</taxon>
        <taxon>Fungi</taxon>
        <taxon>Fungi incertae sedis</taxon>
        <taxon>Mucoromycota</taxon>
        <taxon>Glomeromycotina</taxon>
        <taxon>Glomeromycetes</taxon>
        <taxon>Glomerales</taxon>
        <taxon>Glomeraceae</taxon>
        <taxon>Rhizophagus</taxon>
    </lineage>
</organism>
<dbReference type="PROSITE" id="PS50878">
    <property type="entry name" value="RT_POL"/>
    <property type="match status" value="1"/>
</dbReference>
<dbReference type="SUPFAM" id="SSF56219">
    <property type="entry name" value="DNase I-like"/>
    <property type="match status" value="1"/>
</dbReference>
<keyword evidence="3" id="KW-1185">Reference proteome</keyword>
<dbReference type="InterPro" id="IPR036691">
    <property type="entry name" value="Endo/exonu/phosph_ase_sf"/>
</dbReference>
<dbReference type="HOGENOM" id="CLU_002435_6_2_1"/>
<dbReference type="Pfam" id="PF00078">
    <property type="entry name" value="RVT_1"/>
    <property type="match status" value="1"/>
</dbReference>
<dbReference type="PANTHER" id="PTHR19446">
    <property type="entry name" value="REVERSE TRANSCRIPTASES"/>
    <property type="match status" value="1"/>
</dbReference>
<name>A0A015K6G4_RHIIW</name>
<dbReference type="InterPro" id="IPR005135">
    <property type="entry name" value="Endo/exonuclease/phosphatase"/>
</dbReference>
<dbReference type="Proteomes" id="UP000022910">
    <property type="component" value="Unassembled WGS sequence"/>
</dbReference>
<dbReference type="EMBL" id="JEMT01024144">
    <property type="protein sequence ID" value="EXX63079.1"/>
    <property type="molecule type" value="Genomic_DNA"/>
</dbReference>
<dbReference type="Pfam" id="PF03372">
    <property type="entry name" value="Exo_endo_phos"/>
    <property type="match status" value="1"/>
</dbReference>
<gene>
    <name evidence="2" type="ORF">RirG_155700</name>
</gene>
<accession>A0A015K6G4</accession>
<evidence type="ECO:0000313" key="2">
    <source>
        <dbReference type="EMBL" id="EXX63079.1"/>
    </source>
</evidence>
<feature type="domain" description="Reverse transcriptase" evidence="1">
    <location>
        <begin position="358"/>
        <end position="613"/>
    </location>
</feature>
<protein>
    <recommendedName>
        <fullName evidence="1">Reverse transcriptase domain-containing protein</fullName>
    </recommendedName>
</protein>
<evidence type="ECO:0000313" key="3">
    <source>
        <dbReference type="Proteomes" id="UP000022910"/>
    </source>
</evidence>
<reference evidence="2 3" key="1">
    <citation type="submission" date="2014-02" db="EMBL/GenBank/DDBJ databases">
        <title>Single nucleus genome sequencing reveals high similarity among nuclei of an endomycorrhizal fungus.</title>
        <authorList>
            <person name="Lin K."/>
            <person name="Geurts R."/>
            <person name="Zhang Z."/>
            <person name="Limpens E."/>
            <person name="Saunders D.G."/>
            <person name="Mu D."/>
            <person name="Pang E."/>
            <person name="Cao H."/>
            <person name="Cha H."/>
            <person name="Lin T."/>
            <person name="Zhou Q."/>
            <person name="Shang Y."/>
            <person name="Li Y."/>
            <person name="Ivanov S."/>
            <person name="Sharma T."/>
            <person name="Velzen R.V."/>
            <person name="Ruijter N.D."/>
            <person name="Aanen D.K."/>
            <person name="Win J."/>
            <person name="Kamoun S."/>
            <person name="Bisseling T."/>
            <person name="Huang S."/>
        </authorList>
    </citation>
    <scope>NUCLEOTIDE SEQUENCE [LARGE SCALE GENOMIC DNA]</scope>
    <source>
        <strain evidence="3">DAOM197198w</strain>
    </source>
</reference>
<dbReference type="GO" id="GO:0003824">
    <property type="term" value="F:catalytic activity"/>
    <property type="evidence" value="ECO:0007669"/>
    <property type="project" value="InterPro"/>
</dbReference>
<dbReference type="AlphaFoldDB" id="A0A015K6G4"/>
<evidence type="ECO:0000259" key="1">
    <source>
        <dbReference type="PROSITE" id="PS50878"/>
    </source>
</evidence>
<dbReference type="Gene3D" id="3.60.10.10">
    <property type="entry name" value="Endonuclease/exonuclease/phosphatase"/>
    <property type="match status" value="1"/>
</dbReference>
<comment type="caution">
    <text evidence="2">The sequence shown here is derived from an EMBL/GenBank/DDBJ whole genome shotgun (WGS) entry which is preliminary data.</text>
</comment>
<proteinExistence type="predicted"/>
<dbReference type="InterPro" id="IPR000477">
    <property type="entry name" value="RT_dom"/>
</dbReference>